<dbReference type="GO" id="GO:0032300">
    <property type="term" value="C:mismatch repair complex"/>
    <property type="evidence" value="ECO:0007669"/>
    <property type="project" value="InterPro"/>
</dbReference>
<evidence type="ECO:0000256" key="5">
    <source>
        <dbReference type="SAM" id="MobiDB-lite"/>
    </source>
</evidence>
<dbReference type="HOGENOM" id="CLU_004131_4_2_11"/>
<dbReference type="InterPro" id="IPR020568">
    <property type="entry name" value="Ribosomal_Su5_D2-typ_SF"/>
</dbReference>
<dbReference type="InterPro" id="IPR014790">
    <property type="entry name" value="MutL_C"/>
</dbReference>
<dbReference type="InterPro" id="IPR002099">
    <property type="entry name" value="MutL/Mlh/PMS"/>
</dbReference>
<dbReference type="Gene3D" id="3.30.1540.20">
    <property type="entry name" value="MutL, C-terminal domain, dimerisation subdomain"/>
    <property type="match status" value="1"/>
</dbReference>
<accession>Q1B013</accession>
<dbReference type="FunFam" id="3.30.565.10:FF:000003">
    <property type="entry name" value="DNA mismatch repair endonuclease MutL"/>
    <property type="match status" value="1"/>
</dbReference>
<dbReference type="KEGG" id="rxy:Rxyl_0034"/>
<dbReference type="AlphaFoldDB" id="Q1B013"/>
<dbReference type="Proteomes" id="UP000006637">
    <property type="component" value="Chromosome"/>
</dbReference>
<dbReference type="OrthoDB" id="2514702at2"/>
<feature type="domain" description="DNA mismatch repair protein S5" evidence="7">
    <location>
        <begin position="207"/>
        <end position="325"/>
    </location>
</feature>
<proteinExistence type="inferred from homology"/>
<keyword evidence="3 4" id="KW-0234">DNA repair</keyword>
<dbReference type="PhylomeDB" id="Q1B013"/>
<comment type="similarity">
    <text evidence="1 4">Belongs to the DNA mismatch repair MutL/HexB family.</text>
</comment>
<dbReference type="GO" id="GO:0016887">
    <property type="term" value="F:ATP hydrolysis activity"/>
    <property type="evidence" value="ECO:0007669"/>
    <property type="project" value="InterPro"/>
</dbReference>
<dbReference type="InterPro" id="IPR038973">
    <property type="entry name" value="MutL/Mlh/Pms-like"/>
</dbReference>
<protein>
    <recommendedName>
        <fullName evidence="4">DNA mismatch repair protein MutL</fullName>
    </recommendedName>
</protein>
<dbReference type="PROSITE" id="PS00058">
    <property type="entry name" value="DNA_MISMATCH_REPAIR_1"/>
    <property type="match status" value="1"/>
</dbReference>
<dbReference type="GO" id="GO:0140664">
    <property type="term" value="F:ATP-dependent DNA damage sensor activity"/>
    <property type="evidence" value="ECO:0007669"/>
    <property type="project" value="InterPro"/>
</dbReference>
<dbReference type="Gene3D" id="3.30.1370.100">
    <property type="entry name" value="MutL, C-terminal domain, regulatory subdomain"/>
    <property type="match status" value="1"/>
</dbReference>
<feature type="compositionally biased region" description="Pro residues" evidence="5">
    <location>
        <begin position="328"/>
        <end position="338"/>
    </location>
</feature>
<name>Q1B013_RUBXD</name>
<feature type="region of interest" description="Disordered" evidence="5">
    <location>
        <begin position="327"/>
        <end position="402"/>
    </location>
</feature>
<comment type="function">
    <text evidence="4">This protein is involved in the repair of mismatches in DNA. It is required for dam-dependent methyl-directed DNA mismatch repair. May act as a 'molecular matchmaker', a protein that promotes the formation of a stable complex between two or more DNA-binding proteins in an ATP-dependent manner without itself being part of a final effector complex.</text>
</comment>
<dbReference type="eggNOG" id="COG0323">
    <property type="taxonomic scope" value="Bacteria"/>
</dbReference>
<dbReference type="Pfam" id="PF08676">
    <property type="entry name" value="MutL_C"/>
    <property type="match status" value="1"/>
</dbReference>
<evidence type="ECO:0000313" key="9">
    <source>
        <dbReference type="Proteomes" id="UP000006637"/>
    </source>
</evidence>
<dbReference type="GO" id="GO:0030983">
    <property type="term" value="F:mismatched DNA binding"/>
    <property type="evidence" value="ECO:0007669"/>
    <property type="project" value="InterPro"/>
</dbReference>
<evidence type="ECO:0000259" key="7">
    <source>
        <dbReference type="SMART" id="SM01340"/>
    </source>
</evidence>
<dbReference type="SUPFAM" id="SSF55874">
    <property type="entry name" value="ATPase domain of HSP90 chaperone/DNA topoisomerase II/histidine kinase"/>
    <property type="match status" value="1"/>
</dbReference>
<dbReference type="SUPFAM" id="SSF118116">
    <property type="entry name" value="DNA mismatch repair protein MutL"/>
    <property type="match status" value="1"/>
</dbReference>
<dbReference type="Pfam" id="PF13589">
    <property type="entry name" value="HATPase_c_3"/>
    <property type="match status" value="1"/>
</dbReference>
<dbReference type="CDD" id="cd16926">
    <property type="entry name" value="HATPase_MutL-MLH-PMS-like"/>
    <property type="match status" value="1"/>
</dbReference>
<dbReference type="RefSeq" id="WP_011563033.1">
    <property type="nucleotide sequence ID" value="NC_008148.1"/>
</dbReference>
<dbReference type="EMBL" id="CP000386">
    <property type="protein sequence ID" value="ABG03015.1"/>
    <property type="molecule type" value="Genomic_DNA"/>
</dbReference>
<dbReference type="PANTHER" id="PTHR10073">
    <property type="entry name" value="DNA MISMATCH REPAIR PROTEIN MLH, PMS, MUTL"/>
    <property type="match status" value="1"/>
</dbReference>
<evidence type="ECO:0000256" key="4">
    <source>
        <dbReference type="HAMAP-Rule" id="MF_00149"/>
    </source>
</evidence>
<evidence type="ECO:0000256" key="1">
    <source>
        <dbReference type="ARBA" id="ARBA00006082"/>
    </source>
</evidence>
<feature type="compositionally biased region" description="Pro residues" evidence="5">
    <location>
        <begin position="384"/>
        <end position="393"/>
    </location>
</feature>
<dbReference type="InterPro" id="IPR013507">
    <property type="entry name" value="DNA_mismatch_S5_2-like"/>
</dbReference>
<dbReference type="Gene3D" id="3.30.230.10">
    <property type="match status" value="1"/>
</dbReference>
<dbReference type="PANTHER" id="PTHR10073:SF12">
    <property type="entry name" value="DNA MISMATCH REPAIR PROTEIN MLH1"/>
    <property type="match status" value="1"/>
</dbReference>
<dbReference type="HAMAP" id="MF_00149">
    <property type="entry name" value="DNA_mis_repair"/>
    <property type="match status" value="1"/>
</dbReference>
<dbReference type="SUPFAM" id="SSF54211">
    <property type="entry name" value="Ribosomal protein S5 domain 2-like"/>
    <property type="match status" value="1"/>
</dbReference>
<reference evidence="8 9" key="1">
    <citation type="submission" date="2006-06" db="EMBL/GenBank/DDBJ databases">
        <title>Complete sequence of Rubrobacter xylanophilus DSM 9941.</title>
        <authorList>
            <consortium name="US DOE Joint Genome Institute"/>
            <person name="Copeland A."/>
            <person name="Lucas S."/>
            <person name="Lapidus A."/>
            <person name="Barry K."/>
            <person name="Detter J.C."/>
            <person name="Glavina del Rio T."/>
            <person name="Hammon N."/>
            <person name="Israni S."/>
            <person name="Dalin E."/>
            <person name="Tice H."/>
            <person name="Pitluck S."/>
            <person name="Munk A.C."/>
            <person name="Brettin T."/>
            <person name="Bruce D."/>
            <person name="Han C."/>
            <person name="Tapia R."/>
            <person name="Gilna P."/>
            <person name="Schmutz J."/>
            <person name="Larimer F."/>
            <person name="Land M."/>
            <person name="Hauser L."/>
            <person name="Kyrpides N."/>
            <person name="Lykidis A."/>
            <person name="da Costa M.S."/>
            <person name="Rainey F.A."/>
            <person name="Empadinhas N."/>
            <person name="Jolivet E."/>
            <person name="Battista J.R."/>
            <person name="Richardson P."/>
        </authorList>
    </citation>
    <scope>NUCLEOTIDE SEQUENCE [LARGE SCALE GENOMIC DNA]</scope>
    <source>
        <strain evidence="9">DSM 9941 / JCM 11954 / NBRC 16129 / PRD-1</strain>
    </source>
</reference>
<dbReference type="InterPro" id="IPR037198">
    <property type="entry name" value="MutL_C_sf"/>
</dbReference>
<dbReference type="GO" id="GO:0006298">
    <property type="term" value="P:mismatch repair"/>
    <property type="evidence" value="ECO:0007669"/>
    <property type="project" value="UniProtKB-UniRule"/>
</dbReference>
<keyword evidence="9" id="KW-1185">Reference proteome</keyword>
<dbReference type="InterPro" id="IPR014721">
    <property type="entry name" value="Ribsml_uS5_D2-typ_fold_subgr"/>
</dbReference>
<dbReference type="GO" id="GO:0005524">
    <property type="term" value="F:ATP binding"/>
    <property type="evidence" value="ECO:0007669"/>
    <property type="project" value="InterPro"/>
</dbReference>
<gene>
    <name evidence="4" type="primary">mutL</name>
    <name evidence="8" type="ordered locus">Rxyl_0034</name>
</gene>
<dbReference type="CDD" id="cd00782">
    <property type="entry name" value="MutL_Trans"/>
    <property type="match status" value="1"/>
</dbReference>
<organism evidence="8 9">
    <name type="scientific">Rubrobacter xylanophilus (strain DSM 9941 / JCM 11954 / NBRC 16129 / PRD-1)</name>
    <dbReference type="NCBI Taxonomy" id="266117"/>
    <lineage>
        <taxon>Bacteria</taxon>
        <taxon>Bacillati</taxon>
        <taxon>Actinomycetota</taxon>
        <taxon>Rubrobacteria</taxon>
        <taxon>Rubrobacterales</taxon>
        <taxon>Rubrobacteraceae</taxon>
        <taxon>Rubrobacter</taxon>
    </lineage>
</organism>
<dbReference type="InterPro" id="IPR014762">
    <property type="entry name" value="DNA_mismatch_repair_CS"/>
</dbReference>
<sequence>MGIKILDPTVAQQVAAGEVVDRPASVVKELVENALDAGASRIEVELAEGGTARILVRDDGSGMDPEDARLCVLRHATSKIRSVEDLESVSTLGFRGEALPSIASVSAFRLITSTGEGPGTRVVVEGGSEARLSPATHPKGTTVLVDRLFYNVPARRAFLKGPRAERAAVVETLTHIAVAHPEVSFRVSEGSREYLSLPAAADLLERLAQLHGVARARAMRRVEYESGAFRVEGYAALPSLTESSRAHQTVAVNGRWVRGDNLHRGLDDAYRATVPAGRYPPVALRISVDPRRVDVNVHPTKQLVRFSDERAAREAVAAAVRSAIEWRPPAPPAAPPRAPARGFAQERLGPPPRVAESRPAYRGSPPPDLRAVREEISRASRALPEPPPAAPEEPPGRGTLPDLRELRVIGQLGAGYILLEDPEALWIVDQHVAHERAILDRLRDAGSPAPVQSLLVPEVVELSPAEAEVAAESLEELAVYGFEAEPFGPRSLRVTAALASLAERGDVAGALKDALAAISGTEPGHRREDRILATIACHSAVKMGDRLSLQEMESLVRDWLGSRLPATCPHGRSICYRMSLSEIGRKMDRH</sequence>
<evidence type="ECO:0000259" key="6">
    <source>
        <dbReference type="SMART" id="SM00853"/>
    </source>
</evidence>
<evidence type="ECO:0000313" key="8">
    <source>
        <dbReference type="EMBL" id="ABG03015.1"/>
    </source>
</evidence>
<dbReference type="Gene3D" id="3.30.565.10">
    <property type="entry name" value="Histidine kinase-like ATPase, C-terminal domain"/>
    <property type="match status" value="1"/>
</dbReference>
<dbReference type="SMART" id="SM01340">
    <property type="entry name" value="DNA_mis_repair"/>
    <property type="match status" value="1"/>
</dbReference>
<dbReference type="InterPro" id="IPR042120">
    <property type="entry name" value="MutL_C_dimsub"/>
</dbReference>
<evidence type="ECO:0000256" key="2">
    <source>
        <dbReference type="ARBA" id="ARBA00022763"/>
    </source>
</evidence>
<evidence type="ECO:0000256" key="3">
    <source>
        <dbReference type="ARBA" id="ARBA00023204"/>
    </source>
</evidence>
<dbReference type="InterPro" id="IPR036890">
    <property type="entry name" value="HATPase_C_sf"/>
</dbReference>
<feature type="domain" description="MutL C-terminal dimerisation" evidence="6">
    <location>
        <begin position="408"/>
        <end position="547"/>
    </location>
</feature>
<dbReference type="SMART" id="SM00853">
    <property type="entry name" value="MutL_C"/>
    <property type="match status" value="1"/>
</dbReference>
<keyword evidence="2 4" id="KW-0227">DNA damage</keyword>
<dbReference type="InterPro" id="IPR020667">
    <property type="entry name" value="DNA_mismatch_repair_MutL"/>
</dbReference>
<dbReference type="STRING" id="266117.Rxyl_0034"/>
<dbReference type="Pfam" id="PF01119">
    <property type="entry name" value="DNA_mis_repair"/>
    <property type="match status" value="1"/>
</dbReference>
<dbReference type="InterPro" id="IPR042121">
    <property type="entry name" value="MutL_C_regsub"/>
</dbReference>
<dbReference type="NCBIfam" id="TIGR00585">
    <property type="entry name" value="mutl"/>
    <property type="match status" value="1"/>
</dbReference>